<accession>A0A6A5YUT6</accession>
<protein>
    <submittedName>
        <fullName evidence="2">Uncharacterized protein</fullName>
    </submittedName>
</protein>
<gene>
    <name evidence="2" type="ORF">BDV96DRAFT_650865</name>
</gene>
<sequence length="229" mass="24767">MSRDISIVTKQAADTNKTVQGTQQDASPIAIEWLCCSCTTLNPGPGYSTEKCQDCQHHFCLYCSGGDAMLDQPSLGGIMLTAEATTTTTTTTTTRKTLVVTTDPSDAVPVSVTRLNALETRLTELEAERETGSPHHTDVGCLTNGRLKLGFNLFVAQAEVQYTIPKPSSVKQKASNAVRHFCVQCGKGVMTCIHKLTTMQKENGKGNLKAEDVEYNEKRDSGKQTDTGD</sequence>
<dbReference type="EMBL" id="ML977337">
    <property type="protein sequence ID" value="KAF2110766.1"/>
    <property type="molecule type" value="Genomic_DNA"/>
</dbReference>
<dbReference type="Proteomes" id="UP000799770">
    <property type="component" value="Unassembled WGS sequence"/>
</dbReference>
<organism evidence="2 3">
    <name type="scientific">Lophiotrema nucula</name>
    <dbReference type="NCBI Taxonomy" id="690887"/>
    <lineage>
        <taxon>Eukaryota</taxon>
        <taxon>Fungi</taxon>
        <taxon>Dikarya</taxon>
        <taxon>Ascomycota</taxon>
        <taxon>Pezizomycotina</taxon>
        <taxon>Dothideomycetes</taxon>
        <taxon>Pleosporomycetidae</taxon>
        <taxon>Pleosporales</taxon>
        <taxon>Lophiotremataceae</taxon>
        <taxon>Lophiotrema</taxon>
    </lineage>
</organism>
<feature type="region of interest" description="Disordered" evidence="1">
    <location>
        <begin position="204"/>
        <end position="229"/>
    </location>
</feature>
<evidence type="ECO:0000313" key="3">
    <source>
        <dbReference type="Proteomes" id="UP000799770"/>
    </source>
</evidence>
<feature type="compositionally biased region" description="Basic and acidic residues" evidence="1">
    <location>
        <begin position="204"/>
        <end position="223"/>
    </location>
</feature>
<proteinExistence type="predicted"/>
<keyword evidence="3" id="KW-1185">Reference proteome</keyword>
<name>A0A6A5YUT6_9PLEO</name>
<evidence type="ECO:0000256" key="1">
    <source>
        <dbReference type="SAM" id="MobiDB-lite"/>
    </source>
</evidence>
<evidence type="ECO:0000313" key="2">
    <source>
        <dbReference type="EMBL" id="KAF2110766.1"/>
    </source>
</evidence>
<dbReference type="AlphaFoldDB" id="A0A6A5YUT6"/>
<reference evidence="2" key="1">
    <citation type="journal article" date="2020" name="Stud. Mycol.">
        <title>101 Dothideomycetes genomes: a test case for predicting lifestyles and emergence of pathogens.</title>
        <authorList>
            <person name="Haridas S."/>
            <person name="Albert R."/>
            <person name="Binder M."/>
            <person name="Bloem J."/>
            <person name="Labutti K."/>
            <person name="Salamov A."/>
            <person name="Andreopoulos B."/>
            <person name="Baker S."/>
            <person name="Barry K."/>
            <person name="Bills G."/>
            <person name="Bluhm B."/>
            <person name="Cannon C."/>
            <person name="Castanera R."/>
            <person name="Culley D."/>
            <person name="Daum C."/>
            <person name="Ezra D."/>
            <person name="Gonzalez J."/>
            <person name="Henrissat B."/>
            <person name="Kuo A."/>
            <person name="Liang C."/>
            <person name="Lipzen A."/>
            <person name="Lutzoni F."/>
            <person name="Magnuson J."/>
            <person name="Mondo S."/>
            <person name="Nolan M."/>
            <person name="Ohm R."/>
            <person name="Pangilinan J."/>
            <person name="Park H.-J."/>
            <person name="Ramirez L."/>
            <person name="Alfaro M."/>
            <person name="Sun H."/>
            <person name="Tritt A."/>
            <person name="Yoshinaga Y."/>
            <person name="Zwiers L.-H."/>
            <person name="Turgeon B."/>
            <person name="Goodwin S."/>
            <person name="Spatafora J."/>
            <person name="Crous P."/>
            <person name="Grigoriev I."/>
        </authorList>
    </citation>
    <scope>NUCLEOTIDE SEQUENCE</scope>
    <source>
        <strain evidence="2">CBS 627.86</strain>
    </source>
</reference>